<keyword evidence="1" id="KW-0812">Transmembrane</keyword>
<keyword evidence="1" id="KW-0472">Membrane</keyword>
<reference evidence="2" key="1">
    <citation type="journal article" date="2015" name="Nature">
        <title>Complex archaea that bridge the gap between prokaryotes and eukaryotes.</title>
        <authorList>
            <person name="Spang A."/>
            <person name="Saw J.H."/>
            <person name="Jorgensen S.L."/>
            <person name="Zaremba-Niedzwiedzka K."/>
            <person name="Martijn J."/>
            <person name="Lind A.E."/>
            <person name="van Eijk R."/>
            <person name="Schleper C."/>
            <person name="Guy L."/>
            <person name="Ettema T.J."/>
        </authorList>
    </citation>
    <scope>NUCLEOTIDE SEQUENCE</scope>
</reference>
<organism evidence="2">
    <name type="scientific">marine sediment metagenome</name>
    <dbReference type="NCBI Taxonomy" id="412755"/>
    <lineage>
        <taxon>unclassified sequences</taxon>
        <taxon>metagenomes</taxon>
        <taxon>ecological metagenomes</taxon>
    </lineage>
</organism>
<dbReference type="AlphaFoldDB" id="A0A0F9NXS8"/>
<feature type="transmembrane region" description="Helical" evidence="1">
    <location>
        <begin position="30"/>
        <end position="50"/>
    </location>
</feature>
<protein>
    <submittedName>
        <fullName evidence="2">Uncharacterized protein</fullName>
    </submittedName>
</protein>
<proteinExistence type="predicted"/>
<evidence type="ECO:0000313" key="2">
    <source>
        <dbReference type="EMBL" id="KKN22694.1"/>
    </source>
</evidence>
<gene>
    <name evidence="2" type="ORF">LCGC14_0912480</name>
</gene>
<evidence type="ECO:0000256" key="1">
    <source>
        <dbReference type="SAM" id="Phobius"/>
    </source>
</evidence>
<accession>A0A0F9NXS8</accession>
<dbReference type="EMBL" id="LAZR01003037">
    <property type="protein sequence ID" value="KKN22694.1"/>
    <property type="molecule type" value="Genomic_DNA"/>
</dbReference>
<sequence length="117" mass="12834">MLLSLIIVFAAIGLIFIAIGFFLEDTNPYLILFGSMFLLLIAVGTMAQGIEIKTGDILLNATPEGNKTITSITQETEIISNIRIDSFAIIVVLISLYLAYFSIAEIISRRYGQADID</sequence>
<keyword evidence="1" id="KW-1133">Transmembrane helix</keyword>
<name>A0A0F9NXS8_9ZZZZ</name>
<comment type="caution">
    <text evidence="2">The sequence shown here is derived from an EMBL/GenBank/DDBJ whole genome shotgun (WGS) entry which is preliminary data.</text>
</comment>
<feature type="transmembrane region" description="Helical" evidence="1">
    <location>
        <begin position="6"/>
        <end position="23"/>
    </location>
</feature>
<feature type="transmembrane region" description="Helical" evidence="1">
    <location>
        <begin position="87"/>
        <end position="107"/>
    </location>
</feature>